<dbReference type="InterPro" id="IPR040079">
    <property type="entry name" value="Glutathione_S-Trfase"/>
</dbReference>
<evidence type="ECO:0000259" key="1">
    <source>
        <dbReference type="PROSITE" id="PS50405"/>
    </source>
</evidence>
<dbReference type="EMBL" id="JACRAF010000002">
    <property type="protein sequence ID" value="MBI4920175.1"/>
    <property type="molecule type" value="Genomic_DNA"/>
</dbReference>
<dbReference type="Gene3D" id="1.20.1050.10">
    <property type="match status" value="1"/>
</dbReference>
<dbReference type="SFLD" id="SFLDG01200">
    <property type="entry name" value="SUF1.1"/>
    <property type="match status" value="1"/>
</dbReference>
<evidence type="ECO:0000313" key="3">
    <source>
        <dbReference type="Proteomes" id="UP000782610"/>
    </source>
</evidence>
<dbReference type="Pfam" id="PF17172">
    <property type="entry name" value="GST_N_4"/>
    <property type="match status" value="1"/>
</dbReference>
<accession>A0A933KZ95</accession>
<dbReference type="InterPro" id="IPR010987">
    <property type="entry name" value="Glutathione-S-Trfase_C-like"/>
</dbReference>
<dbReference type="InterPro" id="IPR026928">
    <property type="entry name" value="FAX/IsoI-like"/>
</dbReference>
<dbReference type="InterPro" id="IPR050931">
    <property type="entry name" value="Mito_Protein_Transport_Metaxin"/>
</dbReference>
<sequence length="239" mass="26512">MTALTVFTFSGDWGLPSTGPFALKLIKWLELAGIPYRQAIENSPGKGPKGKNPWIELDGERIGDTEIIIGLLAKRSGFDIEAELSPEQKALSHAVRRMLEEHFHQVLEWELFAHANGAAYIRDLAATMVPRPLAGTAASVYSRRFHKQLHARGIARHSDEIIAAKGKADVDAVEALLGEKLFLVADRPSMADVTAYGLLMPMAKWPMRTPVADDIKRRPRLLAWLDRISDSRAEQRLAA</sequence>
<reference evidence="2" key="1">
    <citation type="submission" date="2020-07" db="EMBL/GenBank/DDBJ databases">
        <title>Huge and variable diversity of episymbiotic CPR bacteria and DPANN archaea in groundwater ecosystems.</title>
        <authorList>
            <person name="He C.Y."/>
            <person name="Keren R."/>
            <person name="Whittaker M."/>
            <person name="Farag I.F."/>
            <person name="Doudna J."/>
            <person name="Cate J.H.D."/>
            <person name="Banfield J.F."/>
        </authorList>
    </citation>
    <scope>NUCLEOTIDE SEQUENCE</scope>
    <source>
        <strain evidence="2">NC_groundwater_1586_Pr3_B-0.1um_66_15</strain>
    </source>
</reference>
<dbReference type="GO" id="GO:0005737">
    <property type="term" value="C:cytoplasm"/>
    <property type="evidence" value="ECO:0007669"/>
    <property type="project" value="TreeGrafter"/>
</dbReference>
<name>A0A933KZ95_9HYPH</name>
<dbReference type="Pfam" id="PF17171">
    <property type="entry name" value="GST_C_6"/>
    <property type="match status" value="1"/>
</dbReference>
<feature type="domain" description="GST C-terminal" evidence="1">
    <location>
        <begin position="123"/>
        <end position="239"/>
    </location>
</feature>
<gene>
    <name evidence="2" type="ORF">HY834_00365</name>
</gene>
<protein>
    <submittedName>
        <fullName evidence="2">Glutathione S-transferase family protein</fullName>
    </submittedName>
</protein>
<dbReference type="PROSITE" id="PS50405">
    <property type="entry name" value="GST_CTER"/>
    <property type="match status" value="1"/>
</dbReference>
<organism evidence="2 3">
    <name type="scientific">Devosia nanyangense</name>
    <dbReference type="NCBI Taxonomy" id="1228055"/>
    <lineage>
        <taxon>Bacteria</taxon>
        <taxon>Pseudomonadati</taxon>
        <taxon>Pseudomonadota</taxon>
        <taxon>Alphaproteobacteria</taxon>
        <taxon>Hyphomicrobiales</taxon>
        <taxon>Devosiaceae</taxon>
        <taxon>Devosia</taxon>
    </lineage>
</organism>
<dbReference type="InterPro" id="IPR036249">
    <property type="entry name" value="Thioredoxin-like_sf"/>
</dbReference>
<dbReference type="InterPro" id="IPR033468">
    <property type="entry name" value="Metaxin_GST"/>
</dbReference>
<dbReference type="SUPFAM" id="SSF52833">
    <property type="entry name" value="Thioredoxin-like"/>
    <property type="match status" value="1"/>
</dbReference>
<dbReference type="Proteomes" id="UP000782610">
    <property type="component" value="Unassembled WGS sequence"/>
</dbReference>
<evidence type="ECO:0000313" key="2">
    <source>
        <dbReference type="EMBL" id="MBI4920175.1"/>
    </source>
</evidence>
<dbReference type="SUPFAM" id="SSF47616">
    <property type="entry name" value="GST C-terminal domain-like"/>
    <property type="match status" value="1"/>
</dbReference>
<dbReference type="PANTHER" id="PTHR12289">
    <property type="entry name" value="METAXIN RELATED"/>
    <property type="match status" value="1"/>
</dbReference>
<dbReference type="AlphaFoldDB" id="A0A933KZ95"/>
<dbReference type="SFLD" id="SFLDS00019">
    <property type="entry name" value="Glutathione_Transferase_(cytos"/>
    <property type="match status" value="1"/>
</dbReference>
<proteinExistence type="predicted"/>
<comment type="caution">
    <text evidence="2">The sequence shown here is derived from an EMBL/GenBank/DDBJ whole genome shotgun (WGS) entry which is preliminary data.</text>
</comment>
<dbReference type="InterPro" id="IPR012336">
    <property type="entry name" value="Thioredoxin-like_fold"/>
</dbReference>
<dbReference type="InterPro" id="IPR036282">
    <property type="entry name" value="Glutathione-S-Trfase_C_sf"/>
</dbReference>
<dbReference type="Gene3D" id="3.40.30.10">
    <property type="entry name" value="Glutaredoxin"/>
    <property type="match status" value="1"/>
</dbReference>
<dbReference type="SFLD" id="SFLDG01180">
    <property type="entry name" value="SUF1"/>
    <property type="match status" value="1"/>
</dbReference>
<dbReference type="PANTHER" id="PTHR12289:SF41">
    <property type="entry name" value="FAILED AXON CONNECTIONS-RELATED"/>
    <property type="match status" value="1"/>
</dbReference>